<dbReference type="InterPro" id="IPR001453">
    <property type="entry name" value="MoaB/Mog_dom"/>
</dbReference>
<dbReference type="KEGG" id="hmi:soil367_14855"/>
<evidence type="ECO:0000313" key="2">
    <source>
        <dbReference type="EMBL" id="QCF27971.1"/>
    </source>
</evidence>
<dbReference type="InterPro" id="IPR050101">
    <property type="entry name" value="CinA"/>
</dbReference>
<dbReference type="CDD" id="cd00885">
    <property type="entry name" value="cinA"/>
    <property type="match status" value="1"/>
</dbReference>
<accession>A0A4P7XLD8</accession>
<organism evidence="2 3">
    <name type="scientific">Hydrocarboniclastica marina</name>
    <dbReference type="NCBI Taxonomy" id="2259620"/>
    <lineage>
        <taxon>Bacteria</taxon>
        <taxon>Pseudomonadati</taxon>
        <taxon>Pseudomonadota</taxon>
        <taxon>Gammaproteobacteria</taxon>
        <taxon>Alteromonadales</taxon>
        <taxon>Alteromonadaceae</taxon>
        <taxon>Hydrocarboniclastica</taxon>
    </lineage>
</organism>
<name>A0A4P7XLD8_9ALTE</name>
<dbReference type="EMBL" id="CP031093">
    <property type="protein sequence ID" value="QCF27971.1"/>
    <property type="molecule type" value="Genomic_DNA"/>
</dbReference>
<keyword evidence="3" id="KW-1185">Reference proteome</keyword>
<gene>
    <name evidence="2" type="ORF">soil367_14855</name>
</gene>
<proteinExistence type="predicted"/>
<dbReference type="Pfam" id="PF00994">
    <property type="entry name" value="MoCF_biosynth"/>
    <property type="match status" value="1"/>
</dbReference>
<dbReference type="PANTHER" id="PTHR13939">
    <property type="entry name" value="NICOTINAMIDE-NUCLEOTIDE AMIDOHYDROLASE PNCC"/>
    <property type="match status" value="1"/>
</dbReference>
<dbReference type="InterPro" id="IPR036425">
    <property type="entry name" value="MoaB/Mog-like_dom_sf"/>
</dbReference>
<dbReference type="AlphaFoldDB" id="A0A4P7XLD8"/>
<evidence type="ECO:0000259" key="1">
    <source>
        <dbReference type="SMART" id="SM00852"/>
    </source>
</evidence>
<dbReference type="SUPFAM" id="SSF53218">
    <property type="entry name" value="Molybdenum cofactor biosynthesis proteins"/>
    <property type="match status" value="1"/>
</dbReference>
<feature type="domain" description="MoaB/Mog" evidence="1">
    <location>
        <begin position="8"/>
        <end position="168"/>
    </location>
</feature>
<protein>
    <submittedName>
        <fullName evidence="2">Competence/damage-inducible protein A</fullName>
    </submittedName>
</protein>
<dbReference type="SMART" id="SM00852">
    <property type="entry name" value="MoCF_biosynth"/>
    <property type="match status" value="1"/>
</dbReference>
<dbReference type="OrthoDB" id="9801454at2"/>
<dbReference type="Gene3D" id="3.40.980.10">
    <property type="entry name" value="MoaB/Mog-like domain"/>
    <property type="match status" value="1"/>
</dbReference>
<dbReference type="Proteomes" id="UP000298049">
    <property type="component" value="Chromosome"/>
</dbReference>
<reference evidence="2 3" key="1">
    <citation type="submission" date="2018-07" db="EMBL/GenBank/DDBJ databases">
        <title>Marsedoiliclastica nanhaica gen. nov. sp. nov., a novel marine hydrocarbonoclastic bacterium isolated from an in-situ enriched hydrocarbon-degrading consortium in deep-sea sediment.</title>
        <authorList>
            <person name="Dong C."/>
            <person name="Ma T."/>
            <person name="Liu R."/>
            <person name="Shao Z."/>
        </authorList>
    </citation>
    <scope>NUCLEOTIDE SEQUENCE [LARGE SCALE GENOMIC DNA]</scope>
    <source>
        <strain evidence="3">soil36-7</strain>
    </source>
</reference>
<dbReference type="PANTHER" id="PTHR13939:SF0">
    <property type="entry name" value="NMN AMIDOHYDROLASE-LIKE PROTEIN YFAY"/>
    <property type="match status" value="1"/>
</dbReference>
<evidence type="ECO:0000313" key="3">
    <source>
        <dbReference type="Proteomes" id="UP000298049"/>
    </source>
</evidence>
<sequence length="252" mass="28194">MVDYSRFGAIIIGDEILSGKRQDKHLPNLIEQLDKRGLELAWVRLVGDDADLLRQTLRETFAGSVPAFSFGGIGATPDDRTRQCAAEAAGVELAFHQEGLAELDAQFGAEVTPQRRRLVEFPVGAELIPNPVNRVPGFSFRQHHFVPGFPSMAWPMIEWVLDQKYARHHAPGGRVERMITLFDARESQIIPLMEDFVARYPALRMSCLPHADASRFQLELGLRGEPRLVAEALAALTKSVERLGFQWQPVEA</sequence>